<dbReference type="EMBL" id="MU267625">
    <property type="protein sequence ID" value="KAH7913740.1"/>
    <property type="molecule type" value="Genomic_DNA"/>
</dbReference>
<sequence>MSIHPRYNRSPSPASQDSFGGGVSQDPQQQFLASSKQFDVPLARLGHDSAEDRAVDLDDTTSAPNDEEVSFLSLARQAYSAQKASEPSIDYAHTDTVLVAATPSHSGGSEGSSQYSRFVESQTRDRFSGHFDHDTDHHSQESTQPFDFDQPTSSLDRLLDKELEESAARQAAYPDLSALDPTQPTDLEPTQPTEELPATQPDDTNPVDDDMVQDPETNSPSWVYPAAPSVVTSSAPRSLISMVHPHQKHRIEQLRQLQKNAILKDPLPSRAVQDVAAETQLSRAEESHLGPTSEPAPIKKPTPPPLRRVDRRHLARNQATSENDALEIIPDSEPLRAVRGTTPVHENPLQRPINGSPTKRPFKPISPMSEHASGELVPDSIEMEEGSGGSDQGDDDDDIPLVSVLANKGLSTNVGHKDKVTTIQTMSSAAEPSKTQASQTTGIINQGHHCKQGTLDI</sequence>
<name>A0ACB8AJW3_9AGAM</name>
<reference evidence="1" key="1">
    <citation type="journal article" date="2021" name="New Phytol.">
        <title>Evolutionary innovations through gain and loss of genes in the ectomycorrhizal Boletales.</title>
        <authorList>
            <person name="Wu G."/>
            <person name="Miyauchi S."/>
            <person name="Morin E."/>
            <person name="Kuo A."/>
            <person name="Drula E."/>
            <person name="Varga T."/>
            <person name="Kohler A."/>
            <person name="Feng B."/>
            <person name="Cao Y."/>
            <person name="Lipzen A."/>
            <person name="Daum C."/>
            <person name="Hundley H."/>
            <person name="Pangilinan J."/>
            <person name="Johnson J."/>
            <person name="Barry K."/>
            <person name="LaButti K."/>
            <person name="Ng V."/>
            <person name="Ahrendt S."/>
            <person name="Min B."/>
            <person name="Choi I.G."/>
            <person name="Park H."/>
            <person name="Plett J.M."/>
            <person name="Magnuson J."/>
            <person name="Spatafora J.W."/>
            <person name="Nagy L.G."/>
            <person name="Henrissat B."/>
            <person name="Grigoriev I.V."/>
            <person name="Yang Z.L."/>
            <person name="Xu J."/>
            <person name="Martin F.M."/>
        </authorList>
    </citation>
    <scope>NUCLEOTIDE SEQUENCE</scope>
    <source>
        <strain evidence="1">ATCC 28755</strain>
    </source>
</reference>
<gene>
    <name evidence="1" type="ORF">BJ138DRAFT_562382</name>
</gene>
<comment type="caution">
    <text evidence="1">The sequence shown here is derived from an EMBL/GenBank/DDBJ whole genome shotgun (WGS) entry which is preliminary data.</text>
</comment>
<accession>A0ACB8AJW3</accession>
<dbReference type="Proteomes" id="UP000790377">
    <property type="component" value="Unassembled WGS sequence"/>
</dbReference>
<organism evidence="1 2">
    <name type="scientific">Hygrophoropsis aurantiaca</name>
    <dbReference type="NCBI Taxonomy" id="72124"/>
    <lineage>
        <taxon>Eukaryota</taxon>
        <taxon>Fungi</taxon>
        <taxon>Dikarya</taxon>
        <taxon>Basidiomycota</taxon>
        <taxon>Agaricomycotina</taxon>
        <taxon>Agaricomycetes</taxon>
        <taxon>Agaricomycetidae</taxon>
        <taxon>Boletales</taxon>
        <taxon>Coniophorineae</taxon>
        <taxon>Hygrophoropsidaceae</taxon>
        <taxon>Hygrophoropsis</taxon>
    </lineage>
</organism>
<proteinExistence type="predicted"/>
<evidence type="ECO:0000313" key="2">
    <source>
        <dbReference type="Proteomes" id="UP000790377"/>
    </source>
</evidence>
<protein>
    <submittedName>
        <fullName evidence="1">Uncharacterized protein</fullName>
    </submittedName>
</protein>
<evidence type="ECO:0000313" key="1">
    <source>
        <dbReference type="EMBL" id="KAH7913740.1"/>
    </source>
</evidence>
<keyword evidence="2" id="KW-1185">Reference proteome</keyword>